<evidence type="ECO:0000313" key="2">
    <source>
        <dbReference type="Proteomes" id="UP001642409"/>
    </source>
</evidence>
<sequence length="186" mass="22360">MVTKTRQNLNSLRQLHDVVDDVLGVLLHNTNILFYHLKLAPELVYAFTRPLKIFQGIANLADQQPFFVDLLNYYCSDLRLLNIRKTSHRKLRPRKLCLHWLRALFGAVTCYAKKSHYLNILSLGLRLNYAIRKYETWFNYKNRINEFKHRTKYFSIIFKLTKLQTYVYLLPETGKFIKMERKRKQC</sequence>
<proteinExistence type="predicted"/>
<comment type="caution">
    <text evidence="1">The sequence shown here is derived from an EMBL/GenBank/DDBJ whole genome shotgun (WGS) entry which is preliminary data.</text>
</comment>
<evidence type="ECO:0000313" key="1">
    <source>
        <dbReference type="EMBL" id="CAL6005459.1"/>
    </source>
</evidence>
<reference evidence="1 2" key="1">
    <citation type="submission" date="2024-07" db="EMBL/GenBank/DDBJ databases">
        <authorList>
            <person name="Akdeniz Z."/>
        </authorList>
    </citation>
    <scope>NUCLEOTIDE SEQUENCE [LARGE SCALE GENOMIC DNA]</scope>
</reference>
<dbReference type="EMBL" id="CAXDID020000051">
    <property type="protein sequence ID" value="CAL6005459.1"/>
    <property type="molecule type" value="Genomic_DNA"/>
</dbReference>
<dbReference type="Proteomes" id="UP001642409">
    <property type="component" value="Unassembled WGS sequence"/>
</dbReference>
<accession>A0ABP1HYY5</accession>
<name>A0ABP1HYY5_9EUKA</name>
<gene>
    <name evidence="1" type="ORF">HINF_LOCUS19385</name>
</gene>
<protein>
    <submittedName>
        <fullName evidence="1">Hypothetical_protein</fullName>
    </submittedName>
</protein>
<keyword evidence="2" id="KW-1185">Reference proteome</keyword>
<organism evidence="1 2">
    <name type="scientific">Hexamita inflata</name>
    <dbReference type="NCBI Taxonomy" id="28002"/>
    <lineage>
        <taxon>Eukaryota</taxon>
        <taxon>Metamonada</taxon>
        <taxon>Diplomonadida</taxon>
        <taxon>Hexamitidae</taxon>
        <taxon>Hexamitinae</taxon>
        <taxon>Hexamita</taxon>
    </lineage>
</organism>